<reference evidence="2" key="1">
    <citation type="journal article" date="2019" name="Int. J. Syst. Evol. Microbiol.">
        <title>The Global Catalogue of Microorganisms (GCM) 10K type strain sequencing project: providing services to taxonomists for standard genome sequencing and annotation.</title>
        <authorList>
            <consortium name="The Broad Institute Genomics Platform"/>
            <consortium name="The Broad Institute Genome Sequencing Center for Infectious Disease"/>
            <person name="Wu L."/>
            <person name="Ma J."/>
        </authorList>
    </citation>
    <scope>NUCLEOTIDE SEQUENCE [LARGE SCALE GENOMIC DNA]</scope>
    <source>
        <strain evidence="2">JCM 17688</strain>
    </source>
</reference>
<comment type="caution">
    <text evidence="1">The sequence shown here is derived from an EMBL/GenBank/DDBJ whole genome shotgun (WGS) entry which is preliminary data.</text>
</comment>
<dbReference type="EMBL" id="BAABFR010000028">
    <property type="protein sequence ID" value="GAA4392181.1"/>
    <property type="molecule type" value="Genomic_DNA"/>
</dbReference>
<keyword evidence="2" id="KW-1185">Reference proteome</keyword>
<sequence length="113" mass="11617">MLDGYRAGDVDGFVGYVATAALHSCAVAAESLLAAPSTAPVFDADTAQGITGTAEPSTYRALNRLVDAGVLEVITESKRNRIWAAVDVLAEFDALSSAVGRRVRHDAGGIGPA</sequence>
<protein>
    <submittedName>
        <fullName evidence="1">Uncharacterized protein</fullName>
    </submittedName>
</protein>
<proteinExistence type="predicted"/>
<accession>A0ABP8JKA2</accession>
<evidence type="ECO:0000313" key="2">
    <source>
        <dbReference type="Proteomes" id="UP001500635"/>
    </source>
</evidence>
<gene>
    <name evidence="1" type="ORF">GCM10023147_21780</name>
</gene>
<dbReference type="Proteomes" id="UP001500635">
    <property type="component" value="Unassembled WGS sequence"/>
</dbReference>
<name>A0ABP8JKA2_9ACTN</name>
<evidence type="ECO:0000313" key="1">
    <source>
        <dbReference type="EMBL" id="GAA4392181.1"/>
    </source>
</evidence>
<organism evidence="1 2">
    <name type="scientific">Tsukamurella soli</name>
    <dbReference type="NCBI Taxonomy" id="644556"/>
    <lineage>
        <taxon>Bacteria</taxon>
        <taxon>Bacillati</taxon>
        <taxon>Actinomycetota</taxon>
        <taxon>Actinomycetes</taxon>
        <taxon>Mycobacteriales</taxon>
        <taxon>Tsukamurellaceae</taxon>
        <taxon>Tsukamurella</taxon>
    </lineage>
</organism>